<dbReference type="Gene3D" id="3.30.465.10">
    <property type="match status" value="1"/>
</dbReference>
<dbReference type="Gene3D" id="3.30.43.10">
    <property type="entry name" value="Uridine Diphospho-n-acetylenolpyruvylglucosamine Reductase, domain 2"/>
    <property type="match status" value="1"/>
</dbReference>
<gene>
    <name evidence="7" type="ORF">STRCI_008303</name>
</gene>
<keyword evidence="8" id="KW-1185">Reference proteome</keyword>
<dbReference type="InterPro" id="IPR016166">
    <property type="entry name" value="FAD-bd_PCMH"/>
</dbReference>
<dbReference type="PROSITE" id="PS00862">
    <property type="entry name" value="OX2_COVAL_FAD"/>
    <property type="match status" value="1"/>
</dbReference>
<evidence type="ECO:0000259" key="6">
    <source>
        <dbReference type="PROSITE" id="PS51387"/>
    </source>
</evidence>
<dbReference type="SUPFAM" id="SSF56176">
    <property type="entry name" value="FAD-binding/transporter-associated domain-like"/>
    <property type="match status" value="1"/>
</dbReference>
<dbReference type="RefSeq" id="WP_269664175.1">
    <property type="nucleotide sequence ID" value="NZ_CP114413.1"/>
</dbReference>
<proteinExistence type="inferred from homology"/>
<dbReference type="InterPro" id="IPR006094">
    <property type="entry name" value="Oxid_FAD_bind_N"/>
</dbReference>
<evidence type="ECO:0000256" key="2">
    <source>
        <dbReference type="ARBA" id="ARBA00005466"/>
    </source>
</evidence>
<evidence type="ECO:0000256" key="1">
    <source>
        <dbReference type="ARBA" id="ARBA00001974"/>
    </source>
</evidence>
<dbReference type="InterPro" id="IPR006093">
    <property type="entry name" value="Oxy_OxRdtase_FAD_BS"/>
</dbReference>
<sequence>MAAEHIGRLREEATVMRIDGFRGRLITGGDADYDSARAVWNGAVDRRPRLIARCAGTADVAAAVRFARDHDLVIAVRGGGHNVAGTAVCDDGVVIDLSQMRAVSVDPADRTASVQGGALWGDVDHETQAHALATTGGIVSHTGVAGLTLGGGIGFLMRAHGLTVDNLLAAEVVTADGSILRASADDHPDLYWALRGGGGNFGVVTTFRFALHPVGPLVLAGPVFWAADHTTDVLRFYRDFAAGAPDELGTVVRLGTIPPLPAIPDELHWRPAIAVVCCYAGPIADGERAVEALRRLRTPLVDLLAPKPYTAHQSATDGTVPHGWHYYWKATDLVGLSDDAISVITDHAYRARSPRSYAVMFHMGGAVTRVPHAATPYAGRDIAHNINIDAVWLPADPEEHAAAETAWARRFFDALQPHRAGSVYVNFLDADDDAGRVREAYGDRIYRRLAEVKAKYDPDNTFRHNKNIRPG</sequence>
<dbReference type="Pfam" id="PF01565">
    <property type="entry name" value="FAD_binding_4"/>
    <property type="match status" value="1"/>
</dbReference>
<keyword evidence="4" id="KW-0274">FAD</keyword>
<dbReference type="Gene3D" id="3.40.462.20">
    <property type="match status" value="1"/>
</dbReference>
<evidence type="ECO:0000256" key="3">
    <source>
        <dbReference type="ARBA" id="ARBA00022630"/>
    </source>
</evidence>
<feature type="domain" description="FAD-binding PCMH-type" evidence="6">
    <location>
        <begin position="44"/>
        <end position="214"/>
    </location>
</feature>
<dbReference type="InterPro" id="IPR050416">
    <property type="entry name" value="FAD-linked_Oxidoreductase"/>
</dbReference>
<evidence type="ECO:0000256" key="4">
    <source>
        <dbReference type="ARBA" id="ARBA00022827"/>
    </source>
</evidence>
<dbReference type="PROSITE" id="PS51387">
    <property type="entry name" value="FAD_PCMH"/>
    <property type="match status" value="1"/>
</dbReference>
<dbReference type="Pfam" id="PF08031">
    <property type="entry name" value="BBE"/>
    <property type="match status" value="1"/>
</dbReference>
<dbReference type="PANTHER" id="PTHR42973">
    <property type="entry name" value="BINDING OXIDOREDUCTASE, PUTATIVE (AFU_ORTHOLOGUE AFUA_1G17690)-RELATED"/>
    <property type="match status" value="1"/>
</dbReference>
<name>A0ABY7KUZ0_9ACTN</name>
<protein>
    <submittedName>
        <fullName evidence="7">FAD-binding oxidoreductase</fullName>
    </submittedName>
</protein>
<dbReference type="PANTHER" id="PTHR42973:SF39">
    <property type="entry name" value="FAD-BINDING PCMH-TYPE DOMAIN-CONTAINING PROTEIN"/>
    <property type="match status" value="1"/>
</dbReference>
<evidence type="ECO:0000313" key="8">
    <source>
        <dbReference type="Proteomes" id="UP001164439"/>
    </source>
</evidence>
<organism evidence="7 8">
    <name type="scientific">Streptomyces cinnabarinus</name>
    <dbReference type="NCBI Taxonomy" id="67287"/>
    <lineage>
        <taxon>Bacteria</taxon>
        <taxon>Bacillati</taxon>
        <taxon>Actinomycetota</taxon>
        <taxon>Actinomycetes</taxon>
        <taxon>Kitasatosporales</taxon>
        <taxon>Streptomycetaceae</taxon>
        <taxon>Streptomyces</taxon>
    </lineage>
</organism>
<accession>A0ABY7KUZ0</accession>
<dbReference type="InterPro" id="IPR016169">
    <property type="entry name" value="FAD-bd_PCMH_sub2"/>
</dbReference>
<keyword evidence="3" id="KW-0285">Flavoprotein</keyword>
<reference evidence="7" key="1">
    <citation type="submission" date="2022-12" db="EMBL/GenBank/DDBJ databases">
        <authorList>
            <person name="Ruckert C."/>
            <person name="Busche T."/>
            <person name="Kalinowski J."/>
            <person name="Wittmann C."/>
        </authorList>
    </citation>
    <scope>NUCLEOTIDE SEQUENCE</scope>
    <source>
        <strain evidence="7">DSM 40467</strain>
    </source>
</reference>
<dbReference type="Proteomes" id="UP001164439">
    <property type="component" value="Chromosome"/>
</dbReference>
<dbReference type="InterPro" id="IPR036318">
    <property type="entry name" value="FAD-bd_PCMH-like_sf"/>
</dbReference>
<dbReference type="InterPro" id="IPR012951">
    <property type="entry name" value="BBE"/>
</dbReference>
<evidence type="ECO:0000313" key="7">
    <source>
        <dbReference type="EMBL" id="WAZ26689.1"/>
    </source>
</evidence>
<evidence type="ECO:0000256" key="5">
    <source>
        <dbReference type="ARBA" id="ARBA00023002"/>
    </source>
</evidence>
<comment type="cofactor">
    <cofactor evidence="1">
        <name>FAD</name>
        <dbReference type="ChEBI" id="CHEBI:57692"/>
    </cofactor>
</comment>
<dbReference type="EMBL" id="CP114413">
    <property type="protein sequence ID" value="WAZ26689.1"/>
    <property type="molecule type" value="Genomic_DNA"/>
</dbReference>
<comment type="similarity">
    <text evidence="2">Belongs to the oxygen-dependent FAD-linked oxidoreductase family.</text>
</comment>
<dbReference type="InterPro" id="IPR016167">
    <property type="entry name" value="FAD-bd_PCMH_sub1"/>
</dbReference>
<keyword evidence="5" id="KW-0560">Oxidoreductase</keyword>